<dbReference type="EMBL" id="MU394329">
    <property type="protein sequence ID" value="KAI6085115.1"/>
    <property type="molecule type" value="Genomic_DNA"/>
</dbReference>
<dbReference type="Proteomes" id="UP001497680">
    <property type="component" value="Unassembled WGS sequence"/>
</dbReference>
<keyword evidence="2" id="KW-1185">Reference proteome</keyword>
<reference evidence="1 2" key="1">
    <citation type="journal article" date="2022" name="New Phytol.">
        <title>Ecological generalism drives hyperdiversity of secondary metabolite gene clusters in xylarialean endophytes.</title>
        <authorList>
            <person name="Franco M.E.E."/>
            <person name="Wisecaver J.H."/>
            <person name="Arnold A.E."/>
            <person name="Ju Y.M."/>
            <person name="Slot J.C."/>
            <person name="Ahrendt S."/>
            <person name="Moore L.P."/>
            <person name="Eastman K.E."/>
            <person name="Scott K."/>
            <person name="Konkel Z."/>
            <person name="Mondo S.J."/>
            <person name="Kuo A."/>
            <person name="Hayes R.D."/>
            <person name="Haridas S."/>
            <person name="Andreopoulos B."/>
            <person name="Riley R."/>
            <person name="LaButti K."/>
            <person name="Pangilinan J."/>
            <person name="Lipzen A."/>
            <person name="Amirebrahimi M."/>
            <person name="Yan J."/>
            <person name="Adam C."/>
            <person name="Keymanesh K."/>
            <person name="Ng V."/>
            <person name="Louie K."/>
            <person name="Northen T."/>
            <person name="Drula E."/>
            <person name="Henrissat B."/>
            <person name="Hsieh H.M."/>
            <person name="Youens-Clark K."/>
            <person name="Lutzoni F."/>
            <person name="Miadlikowska J."/>
            <person name="Eastwood D.C."/>
            <person name="Hamelin R.C."/>
            <person name="Grigoriev I.V."/>
            <person name="U'Ren J.M."/>
        </authorList>
    </citation>
    <scope>NUCLEOTIDE SEQUENCE [LARGE SCALE GENOMIC DNA]</scope>
    <source>
        <strain evidence="1 2">ER1909</strain>
    </source>
</reference>
<comment type="caution">
    <text evidence="1">The sequence shown here is derived from an EMBL/GenBank/DDBJ whole genome shotgun (WGS) entry which is preliminary data.</text>
</comment>
<name>A0ACC0CXT2_9PEZI</name>
<gene>
    <name evidence="1" type="ORF">F4821DRAFT_261317</name>
</gene>
<protein>
    <submittedName>
        <fullName evidence="1">Heterokaryon incompatibility protein-domain-containing protein</fullName>
    </submittedName>
</protein>
<sequence>MCFWGRKPPPPPRTPYKYPEALPEGYIRLLEYKGQVSKGHGFYSLLQPGKDVYEIVTVELRRAPAYTAVSYMWGNAERNRTILIDDAHILNITASANTCLNILSDQYLWVDSICINQDDNEEKARQVKFMGEIYHHVCNVVGVLAKEICEPALEAGTLLAFSSASEALSKLWNILDEASILSGNPKPFDGELSETWHLMSPEERYERSRSMWWEERLEFMAQYDITEDQMAEYEDYSYWILTENLRSHMRVVRILCHPYWRRVWIIQELAFAKNLTIYFDDQFLTWGQFMRMFDNQEGLENGFLRLERQNYLDPITRSPVRDAYLRGSRLLEMINETRGAPKRMLKDVLIDTMSSLATDPRDKIFGILNLVSDEPIAQTSTNGVTTNAKLAELDPWFSNPSIFPDYGKHKTQVLTEATMAMIIAGDVNTPLLVGGIGWDGRDSEVPSWVIDWSKPPWIYSNISPNARLDMLEKRFWAGMTNVNVGDIAFTPLDRKRVMGQFMVLDSIVFLSPPVTADKPKWLYDCLDELCEFLPEEYA</sequence>
<accession>A0ACC0CXT2</accession>
<evidence type="ECO:0000313" key="1">
    <source>
        <dbReference type="EMBL" id="KAI6085115.1"/>
    </source>
</evidence>
<organism evidence="1 2">
    <name type="scientific">Hypoxylon rubiginosum</name>
    <dbReference type="NCBI Taxonomy" id="110542"/>
    <lineage>
        <taxon>Eukaryota</taxon>
        <taxon>Fungi</taxon>
        <taxon>Dikarya</taxon>
        <taxon>Ascomycota</taxon>
        <taxon>Pezizomycotina</taxon>
        <taxon>Sordariomycetes</taxon>
        <taxon>Xylariomycetidae</taxon>
        <taxon>Xylariales</taxon>
        <taxon>Hypoxylaceae</taxon>
        <taxon>Hypoxylon</taxon>
    </lineage>
</organism>
<evidence type="ECO:0000313" key="2">
    <source>
        <dbReference type="Proteomes" id="UP001497680"/>
    </source>
</evidence>
<proteinExistence type="predicted"/>